<gene>
    <name evidence="1" type="ORF">AcetOrient_orf04802</name>
</gene>
<dbReference type="KEGG" id="aot:AcetOri_orf04802"/>
<dbReference type="EMBL" id="AP018515">
    <property type="protein sequence ID" value="BBC81528.1"/>
    <property type="molecule type" value="Genomic_DNA"/>
</dbReference>
<evidence type="ECO:0000313" key="2">
    <source>
        <dbReference type="Proteomes" id="UP000270034"/>
    </source>
</evidence>
<sequence length="42" mass="5056">MPGVLLFNLERPSILDNSEQIFCFRDAKQMEGFRPPYTFYRQ</sequence>
<dbReference type="Proteomes" id="UP000270034">
    <property type="component" value="Chromosome"/>
</dbReference>
<name>A0A2Z5ZLL3_9PROT</name>
<proteinExistence type="predicted"/>
<evidence type="ECO:0000313" key="1">
    <source>
        <dbReference type="EMBL" id="BBC81528.1"/>
    </source>
</evidence>
<organism evidence="1 2">
    <name type="scientific">Acetobacter orientalis</name>
    <dbReference type="NCBI Taxonomy" id="146474"/>
    <lineage>
        <taxon>Bacteria</taxon>
        <taxon>Pseudomonadati</taxon>
        <taxon>Pseudomonadota</taxon>
        <taxon>Alphaproteobacteria</taxon>
        <taxon>Acetobacterales</taxon>
        <taxon>Acetobacteraceae</taxon>
        <taxon>Acetobacter</taxon>
    </lineage>
</organism>
<reference evidence="1 2" key="1">
    <citation type="submission" date="2018-02" db="EMBL/GenBank/DDBJ databases">
        <title>Acetobacter orientalis genome.</title>
        <authorList>
            <person name="Nakashima N."/>
            <person name="Tamura T."/>
        </authorList>
    </citation>
    <scope>NUCLEOTIDE SEQUENCE [LARGE SCALE GENOMIC DNA]</scope>
    <source>
        <strain evidence="1 2">FAN1</strain>
    </source>
</reference>
<protein>
    <submittedName>
        <fullName evidence="1">Uncharacterized protein</fullName>
    </submittedName>
</protein>
<dbReference type="AlphaFoldDB" id="A0A2Z5ZLL3"/>
<accession>A0A2Z5ZLL3</accession>